<keyword evidence="5 9" id="KW-1133">Transmembrane helix</keyword>
<dbReference type="InterPro" id="IPR020846">
    <property type="entry name" value="MFS_dom"/>
</dbReference>
<dbReference type="PROSITE" id="PS50850">
    <property type="entry name" value="MFS"/>
    <property type="match status" value="1"/>
</dbReference>
<dbReference type="NCBIfam" id="TIGR00879">
    <property type="entry name" value="SP"/>
    <property type="match status" value="1"/>
</dbReference>
<dbReference type="Proteomes" id="UP000193467">
    <property type="component" value="Unassembled WGS sequence"/>
</dbReference>
<evidence type="ECO:0000259" key="10">
    <source>
        <dbReference type="PROSITE" id="PS50850"/>
    </source>
</evidence>
<name>A0A1Y2FQ29_9BASI</name>
<comment type="similarity">
    <text evidence="2 8">Belongs to the major facilitator superfamily. Sugar transporter (TC 2.A.1.1) family.</text>
</comment>
<comment type="catalytic activity">
    <reaction evidence="7">
        <text>myo-inositol(out) + H(+)(out) = myo-inositol(in) + H(+)(in)</text>
        <dbReference type="Rhea" id="RHEA:60364"/>
        <dbReference type="ChEBI" id="CHEBI:15378"/>
        <dbReference type="ChEBI" id="CHEBI:17268"/>
    </reaction>
</comment>
<feature type="transmembrane region" description="Helical" evidence="9">
    <location>
        <begin position="64"/>
        <end position="83"/>
    </location>
</feature>
<feature type="domain" description="Major facilitator superfamily (MFS) profile" evidence="10">
    <location>
        <begin position="1"/>
        <end position="427"/>
    </location>
</feature>
<feature type="transmembrane region" description="Helical" evidence="9">
    <location>
        <begin position="89"/>
        <end position="110"/>
    </location>
</feature>
<dbReference type="AlphaFoldDB" id="A0A1Y2FQ29"/>
<evidence type="ECO:0000256" key="2">
    <source>
        <dbReference type="ARBA" id="ARBA00010992"/>
    </source>
</evidence>
<comment type="caution">
    <text evidence="11">The sequence shown here is derived from an EMBL/GenBank/DDBJ whole genome shotgun (WGS) entry which is preliminary data.</text>
</comment>
<sequence>MSGLISAPQFLDTFPDCDPELQGAEHAATMQAFYVAIYEVGCLAGAIFALGYGDRLGRLRMMKIASYVMMVGVLIQVTAFAGHKAAAQFIIGRVITGLGNGANTATIPTWHAETAKSHNRGLLVCIEAAMISSGTAIAYWVDYGFSFIPTSTSWRVPIALQCIFAIGLLIMIEFLPESPRWLVSHGDFAEAQRVVAALEPAPFHSDIVLDQTRVILDSLEGAKARRKKDVLTGGPTQHLRRMLIGASSQIMQQIGGCNAVIYFAPVIFQEQLMLDRNLSLILGGVNVTVYALAAFISFITIERLGRRKLFLIGSLGQALSMFLIMACTRVGSQNALKGAVVGLFLYLIFFGFTWLQLPWLYPAEINPLATRTNANAISTINNWLFNFAIVMATPPLLTSIGYGTFALFGALNVCFIPIIWVFYPETAGRTLEEIDVIFAIGYIEKKHYVTVANEMPSLGPQEIEAEWTRLGLGQMPHNTEA</sequence>
<dbReference type="PRINTS" id="PR00171">
    <property type="entry name" value="SUGRTRNSPORT"/>
</dbReference>
<dbReference type="InParanoid" id="A0A1Y2FQ29"/>
<feature type="transmembrane region" description="Helical" evidence="9">
    <location>
        <begin position="32"/>
        <end position="52"/>
    </location>
</feature>
<evidence type="ECO:0000256" key="3">
    <source>
        <dbReference type="ARBA" id="ARBA00022448"/>
    </source>
</evidence>
<dbReference type="InterPro" id="IPR005828">
    <property type="entry name" value="MFS_sugar_transport-like"/>
</dbReference>
<reference evidence="11 12" key="1">
    <citation type="submission" date="2016-07" db="EMBL/GenBank/DDBJ databases">
        <title>Pervasive Adenine N6-methylation of Active Genes in Fungi.</title>
        <authorList>
            <consortium name="DOE Joint Genome Institute"/>
            <person name="Mondo S.J."/>
            <person name="Dannebaum R.O."/>
            <person name="Kuo R.C."/>
            <person name="Labutti K."/>
            <person name="Haridas S."/>
            <person name="Kuo A."/>
            <person name="Salamov A."/>
            <person name="Ahrendt S.R."/>
            <person name="Lipzen A."/>
            <person name="Sullivan W."/>
            <person name="Andreopoulos W.B."/>
            <person name="Clum A."/>
            <person name="Lindquist E."/>
            <person name="Daum C."/>
            <person name="Ramamoorthy G.K."/>
            <person name="Gryganskyi A."/>
            <person name="Culley D."/>
            <person name="Magnuson J.K."/>
            <person name="James T.Y."/>
            <person name="O'Malley M.A."/>
            <person name="Stajich J.E."/>
            <person name="Spatafora J.W."/>
            <person name="Visel A."/>
            <person name="Grigoriev I.V."/>
        </authorList>
    </citation>
    <scope>NUCLEOTIDE SEQUENCE [LARGE SCALE GENOMIC DNA]</scope>
    <source>
        <strain evidence="11 12">62-1032</strain>
    </source>
</reference>
<gene>
    <name evidence="11" type="ORF">BCR35DRAFT_277736</name>
</gene>
<dbReference type="InterPro" id="IPR050360">
    <property type="entry name" value="MFS_Sugar_Transporters"/>
</dbReference>
<dbReference type="OrthoDB" id="2544694at2759"/>
<evidence type="ECO:0000256" key="6">
    <source>
        <dbReference type="ARBA" id="ARBA00023136"/>
    </source>
</evidence>
<protein>
    <submittedName>
        <fullName evidence="11">General substrate transporter</fullName>
    </submittedName>
</protein>
<evidence type="ECO:0000256" key="9">
    <source>
        <dbReference type="SAM" id="Phobius"/>
    </source>
</evidence>
<evidence type="ECO:0000256" key="1">
    <source>
        <dbReference type="ARBA" id="ARBA00004141"/>
    </source>
</evidence>
<dbReference type="EMBL" id="MCGR01000015">
    <property type="protein sequence ID" value="ORY86029.1"/>
    <property type="molecule type" value="Genomic_DNA"/>
</dbReference>
<accession>A0A1Y2FQ29</accession>
<dbReference type="Gene3D" id="1.20.1250.20">
    <property type="entry name" value="MFS general substrate transporter like domains"/>
    <property type="match status" value="1"/>
</dbReference>
<dbReference type="SUPFAM" id="SSF103473">
    <property type="entry name" value="MFS general substrate transporter"/>
    <property type="match status" value="1"/>
</dbReference>
<dbReference type="PANTHER" id="PTHR48022">
    <property type="entry name" value="PLASTIDIC GLUCOSE TRANSPORTER 4"/>
    <property type="match status" value="1"/>
</dbReference>
<dbReference type="InterPro" id="IPR036259">
    <property type="entry name" value="MFS_trans_sf"/>
</dbReference>
<evidence type="ECO:0000256" key="5">
    <source>
        <dbReference type="ARBA" id="ARBA00022989"/>
    </source>
</evidence>
<proteinExistence type="inferred from homology"/>
<keyword evidence="3 8" id="KW-0813">Transport</keyword>
<keyword evidence="12" id="KW-1185">Reference proteome</keyword>
<dbReference type="GO" id="GO:0005351">
    <property type="term" value="F:carbohydrate:proton symporter activity"/>
    <property type="evidence" value="ECO:0007669"/>
    <property type="project" value="TreeGrafter"/>
</dbReference>
<feature type="transmembrane region" description="Helical" evidence="9">
    <location>
        <begin position="122"/>
        <end position="141"/>
    </location>
</feature>
<dbReference type="GO" id="GO:0016020">
    <property type="term" value="C:membrane"/>
    <property type="evidence" value="ECO:0007669"/>
    <property type="project" value="UniProtKB-SubCell"/>
</dbReference>
<comment type="subcellular location">
    <subcellularLocation>
        <location evidence="1">Membrane</location>
        <topology evidence="1">Multi-pass membrane protein</topology>
    </subcellularLocation>
</comment>
<feature type="transmembrane region" description="Helical" evidence="9">
    <location>
        <begin position="400"/>
        <end position="423"/>
    </location>
</feature>
<evidence type="ECO:0000256" key="8">
    <source>
        <dbReference type="RuleBase" id="RU003346"/>
    </source>
</evidence>
<evidence type="ECO:0000256" key="7">
    <source>
        <dbReference type="ARBA" id="ARBA00049119"/>
    </source>
</evidence>
<evidence type="ECO:0000313" key="11">
    <source>
        <dbReference type="EMBL" id="ORY86029.1"/>
    </source>
</evidence>
<keyword evidence="4 9" id="KW-0812">Transmembrane</keyword>
<dbReference type="Pfam" id="PF00083">
    <property type="entry name" value="Sugar_tr"/>
    <property type="match status" value="1"/>
</dbReference>
<organism evidence="11 12">
    <name type="scientific">Leucosporidium creatinivorum</name>
    <dbReference type="NCBI Taxonomy" id="106004"/>
    <lineage>
        <taxon>Eukaryota</taxon>
        <taxon>Fungi</taxon>
        <taxon>Dikarya</taxon>
        <taxon>Basidiomycota</taxon>
        <taxon>Pucciniomycotina</taxon>
        <taxon>Microbotryomycetes</taxon>
        <taxon>Leucosporidiales</taxon>
        <taxon>Leucosporidium</taxon>
    </lineage>
</organism>
<feature type="transmembrane region" description="Helical" evidence="9">
    <location>
        <begin position="309"/>
        <end position="331"/>
    </location>
</feature>
<feature type="transmembrane region" description="Helical" evidence="9">
    <location>
        <begin position="343"/>
        <end position="361"/>
    </location>
</feature>
<dbReference type="InterPro" id="IPR003663">
    <property type="entry name" value="Sugar/inositol_transpt"/>
</dbReference>
<dbReference type="FunFam" id="1.20.1250.20:FF:000061">
    <property type="entry name" value="MFS sugar transporter"/>
    <property type="match status" value="1"/>
</dbReference>
<dbReference type="InterPro" id="IPR005829">
    <property type="entry name" value="Sugar_transporter_CS"/>
</dbReference>
<feature type="transmembrane region" description="Helical" evidence="9">
    <location>
        <begin position="280"/>
        <end position="302"/>
    </location>
</feature>
<feature type="transmembrane region" description="Helical" evidence="9">
    <location>
        <begin position="153"/>
        <end position="175"/>
    </location>
</feature>
<evidence type="ECO:0000256" key="4">
    <source>
        <dbReference type="ARBA" id="ARBA00022692"/>
    </source>
</evidence>
<dbReference type="PROSITE" id="PS00216">
    <property type="entry name" value="SUGAR_TRANSPORT_1"/>
    <property type="match status" value="1"/>
</dbReference>
<dbReference type="PANTHER" id="PTHR48022:SF69">
    <property type="entry name" value="SUGAR TRANSPORTER"/>
    <property type="match status" value="1"/>
</dbReference>
<keyword evidence="6 9" id="KW-0472">Membrane</keyword>
<dbReference type="GO" id="GO:0015793">
    <property type="term" value="P:glycerol transmembrane transport"/>
    <property type="evidence" value="ECO:0007669"/>
    <property type="project" value="TreeGrafter"/>
</dbReference>
<evidence type="ECO:0000313" key="12">
    <source>
        <dbReference type="Proteomes" id="UP000193467"/>
    </source>
</evidence>